<evidence type="ECO:0000313" key="2">
    <source>
        <dbReference type="EMBL" id="KAF2184895.1"/>
    </source>
</evidence>
<reference evidence="2" key="1">
    <citation type="journal article" date="2020" name="Stud. Mycol.">
        <title>101 Dothideomycetes genomes: a test case for predicting lifestyles and emergence of pathogens.</title>
        <authorList>
            <person name="Haridas S."/>
            <person name="Albert R."/>
            <person name="Binder M."/>
            <person name="Bloem J."/>
            <person name="Labutti K."/>
            <person name="Salamov A."/>
            <person name="Andreopoulos B."/>
            <person name="Baker S."/>
            <person name="Barry K."/>
            <person name="Bills G."/>
            <person name="Bluhm B."/>
            <person name="Cannon C."/>
            <person name="Castanera R."/>
            <person name="Culley D."/>
            <person name="Daum C."/>
            <person name="Ezra D."/>
            <person name="Gonzalez J."/>
            <person name="Henrissat B."/>
            <person name="Kuo A."/>
            <person name="Liang C."/>
            <person name="Lipzen A."/>
            <person name="Lutzoni F."/>
            <person name="Magnuson J."/>
            <person name="Mondo S."/>
            <person name="Nolan M."/>
            <person name="Ohm R."/>
            <person name="Pangilinan J."/>
            <person name="Park H.-J."/>
            <person name="Ramirez L."/>
            <person name="Alfaro M."/>
            <person name="Sun H."/>
            <person name="Tritt A."/>
            <person name="Yoshinaga Y."/>
            <person name="Zwiers L.-H."/>
            <person name="Turgeon B."/>
            <person name="Goodwin S."/>
            <person name="Spatafora J."/>
            <person name="Crous P."/>
            <person name="Grigoriev I."/>
        </authorList>
    </citation>
    <scope>NUCLEOTIDE SEQUENCE</scope>
    <source>
        <strain evidence="2">CBS 207.26</strain>
    </source>
</reference>
<proteinExistence type="predicted"/>
<keyword evidence="3" id="KW-1185">Reference proteome</keyword>
<dbReference type="PANTHER" id="PTHR35391:SF7">
    <property type="entry name" value="C2H2-TYPE DOMAIN-CONTAINING PROTEIN"/>
    <property type="match status" value="1"/>
</dbReference>
<sequence>MRYSLIQYTLAIVKGERTPWDGLSDSNTDSESDGDTEPKQFKASIKNTVACLFRLFMVIRDPTPHKFDIQHVPEKFPTCEDFLVNRLGRAISSRRQYLTYREGHHKKLAKNVEKIGFEEPRTEHTTNSTEASPVPSAPKEQDVIDDSHDALSQTSYAYDECPWTVDAYSSFGITHA</sequence>
<dbReference type="EMBL" id="ML994636">
    <property type="protein sequence ID" value="KAF2184895.1"/>
    <property type="molecule type" value="Genomic_DNA"/>
</dbReference>
<dbReference type="AlphaFoldDB" id="A0A6A6E1L4"/>
<evidence type="ECO:0000256" key="1">
    <source>
        <dbReference type="SAM" id="MobiDB-lite"/>
    </source>
</evidence>
<name>A0A6A6E1L4_9PEZI</name>
<evidence type="ECO:0000313" key="3">
    <source>
        <dbReference type="Proteomes" id="UP000800200"/>
    </source>
</evidence>
<accession>A0A6A6E1L4</accession>
<dbReference type="PANTHER" id="PTHR35391">
    <property type="entry name" value="C2H2-TYPE DOMAIN-CONTAINING PROTEIN-RELATED"/>
    <property type="match status" value="1"/>
</dbReference>
<organism evidence="2 3">
    <name type="scientific">Zopfia rhizophila CBS 207.26</name>
    <dbReference type="NCBI Taxonomy" id="1314779"/>
    <lineage>
        <taxon>Eukaryota</taxon>
        <taxon>Fungi</taxon>
        <taxon>Dikarya</taxon>
        <taxon>Ascomycota</taxon>
        <taxon>Pezizomycotina</taxon>
        <taxon>Dothideomycetes</taxon>
        <taxon>Dothideomycetes incertae sedis</taxon>
        <taxon>Zopfiaceae</taxon>
        <taxon>Zopfia</taxon>
    </lineage>
</organism>
<gene>
    <name evidence="2" type="ORF">K469DRAFT_727075</name>
</gene>
<feature type="region of interest" description="Disordered" evidence="1">
    <location>
        <begin position="21"/>
        <end position="40"/>
    </location>
</feature>
<dbReference type="Proteomes" id="UP000800200">
    <property type="component" value="Unassembled WGS sequence"/>
</dbReference>
<dbReference type="OrthoDB" id="6133115at2759"/>
<protein>
    <submittedName>
        <fullName evidence="2">Uncharacterized protein</fullName>
    </submittedName>
</protein>
<feature type="region of interest" description="Disordered" evidence="1">
    <location>
        <begin position="116"/>
        <end position="142"/>
    </location>
</feature>